<feature type="transmembrane region" description="Helical" evidence="6">
    <location>
        <begin position="479"/>
        <end position="499"/>
    </location>
</feature>
<dbReference type="GO" id="GO:0016020">
    <property type="term" value="C:membrane"/>
    <property type="evidence" value="ECO:0007669"/>
    <property type="project" value="UniProtKB-SubCell"/>
</dbReference>
<name>A0A3B1ACV9_9ZZZZ</name>
<dbReference type="Gene3D" id="1.20.1250.20">
    <property type="entry name" value="MFS general substrate transporter like domains"/>
    <property type="match status" value="2"/>
</dbReference>
<comment type="subcellular location">
    <subcellularLocation>
        <location evidence="1">Membrane</location>
        <topology evidence="1">Multi-pass membrane protein</topology>
    </subcellularLocation>
</comment>
<feature type="transmembrane region" description="Helical" evidence="6">
    <location>
        <begin position="66"/>
        <end position="89"/>
    </location>
</feature>
<evidence type="ECO:0000256" key="1">
    <source>
        <dbReference type="ARBA" id="ARBA00004141"/>
    </source>
</evidence>
<proteinExistence type="predicted"/>
<evidence type="ECO:0000256" key="5">
    <source>
        <dbReference type="ARBA" id="ARBA00023136"/>
    </source>
</evidence>
<feature type="transmembrane region" description="Helical" evidence="6">
    <location>
        <begin position="442"/>
        <end position="459"/>
    </location>
</feature>
<dbReference type="InterPro" id="IPR020846">
    <property type="entry name" value="MFS_dom"/>
</dbReference>
<keyword evidence="2" id="KW-0813">Transport</keyword>
<dbReference type="PANTHER" id="PTHR12778">
    <property type="entry name" value="SOLUTE CARRIER FAMILY 33 ACETYL-COA TRANSPORTER -RELATED"/>
    <property type="match status" value="1"/>
</dbReference>
<keyword evidence="5 6" id="KW-0472">Membrane</keyword>
<evidence type="ECO:0000313" key="8">
    <source>
        <dbReference type="EMBL" id="VAW97752.1"/>
    </source>
</evidence>
<evidence type="ECO:0000256" key="4">
    <source>
        <dbReference type="ARBA" id="ARBA00022989"/>
    </source>
</evidence>
<protein>
    <submittedName>
        <fullName evidence="8">AmpG permease</fullName>
    </submittedName>
</protein>
<dbReference type="SUPFAM" id="SSF103473">
    <property type="entry name" value="MFS general substrate transporter"/>
    <property type="match status" value="1"/>
</dbReference>
<dbReference type="InterPro" id="IPR004752">
    <property type="entry name" value="AmpG_permease/AT-1"/>
</dbReference>
<dbReference type="InterPro" id="IPR011701">
    <property type="entry name" value="MFS"/>
</dbReference>
<feature type="transmembrane region" description="Helical" evidence="6">
    <location>
        <begin position="273"/>
        <end position="296"/>
    </location>
</feature>
<dbReference type="PROSITE" id="PS50850">
    <property type="entry name" value="MFS"/>
    <property type="match status" value="1"/>
</dbReference>
<dbReference type="PANTHER" id="PTHR12778:SF10">
    <property type="entry name" value="MAJOR FACILITATOR SUPERFAMILY DOMAIN-CONTAINING PROTEIN 3"/>
    <property type="match status" value="1"/>
</dbReference>
<feature type="domain" description="Major facilitator superfamily (MFS) profile" evidence="7">
    <location>
        <begin position="28"/>
        <end position="501"/>
    </location>
</feature>
<feature type="transmembrane region" description="Helical" evidence="6">
    <location>
        <begin position="101"/>
        <end position="120"/>
    </location>
</feature>
<evidence type="ECO:0000256" key="6">
    <source>
        <dbReference type="SAM" id="Phobius"/>
    </source>
</evidence>
<dbReference type="GO" id="GO:0022857">
    <property type="term" value="F:transmembrane transporter activity"/>
    <property type="evidence" value="ECO:0007669"/>
    <property type="project" value="InterPro"/>
</dbReference>
<feature type="transmembrane region" description="Helical" evidence="6">
    <location>
        <begin position="126"/>
        <end position="147"/>
    </location>
</feature>
<feature type="transmembrane region" description="Helical" evidence="6">
    <location>
        <begin position="168"/>
        <end position="191"/>
    </location>
</feature>
<organism evidence="8">
    <name type="scientific">hydrothermal vent metagenome</name>
    <dbReference type="NCBI Taxonomy" id="652676"/>
    <lineage>
        <taxon>unclassified sequences</taxon>
        <taxon>metagenomes</taxon>
        <taxon>ecological metagenomes</taxon>
    </lineage>
</organism>
<dbReference type="InterPro" id="IPR036259">
    <property type="entry name" value="MFS_trans_sf"/>
</dbReference>
<feature type="transmembrane region" description="Helical" evidence="6">
    <location>
        <begin position="241"/>
        <end position="261"/>
    </location>
</feature>
<keyword evidence="3 6" id="KW-0812">Transmembrane</keyword>
<feature type="transmembrane region" description="Helical" evidence="6">
    <location>
        <begin position="316"/>
        <end position="341"/>
    </location>
</feature>
<evidence type="ECO:0000259" key="7">
    <source>
        <dbReference type="PROSITE" id="PS50850"/>
    </source>
</evidence>
<feature type="transmembrane region" description="Helical" evidence="6">
    <location>
        <begin position="29"/>
        <end position="54"/>
    </location>
</feature>
<accession>A0A3B1ACV9</accession>
<dbReference type="Pfam" id="PF07690">
    <property type="entry name" value="MFS_1"/>
    <property type="match status" value="1"/>
</dbReference>
<feature type="transmembrane region" description="Helical" evidence="6">
    <location>
        <begin position="203"/>
        <end position="221"/>
    </location>
</feature>
<feature type="transmembrane region" description="Helical" evidence="6">
    <location>
        <begin position="386"/>
        <end position="405"/>
    </location>
</feature>
<keyword evidence="4 6" id="KW-1133">Transmembrane helix</keyword>
<feature type="transmembrane region" description="Helical" evidence="6">
    <location>
        <begin position="411"/>
        <end position="435"/>
    </location>
</feature>
<sequence>MNKTNTSLAHNKPQHSWREAFSVYLKSRVIVMFFLGFSAGLPLFLIFSTLSIWLREAGVDRSAVTYFSWAALAYSFKFIWAPVIEKFPLPFLHNLLGRRRSWLLVAQLVVILAIIWMAMIDPAQGLGGMVVAVILLGFSSASQDIVIDAYRIEAMKKEYQAAMSAMYIAGYRIGMLLSGAGGLYLASYFGADNEYNYVAWQTTYLSMAGIMLVGVVTTLLIKEPEINKNSESYLHSLSDYVRFFIMFIVMVGAFIYGFQLFNFELSNGFINESLRLVVSLLFSLTGIYVLIFLNIVNREMAYSTYVEPVADFFKRYGKVAILLLLLVGLYRISDIVLGVIANVFYHDLGFSKNEIATTTKVFGIVMTLVGGFLGGLMTMRYGVMRILLLGAILSALTNLLFMLLAHSGHDIVLLSGVIAVDNLSAGLASAAFIAYLSGLTNISFTAVQYAILSSLMTLLPKLLGGYSGSMVNEMGYSSFFLMTAFLGLPVIFLIYYLMFKKPDVFK</sequence>
<dbReference type="AlphaFoldDB" id="A0A3B1ACV9"/>
<gene>
    <name evidence="8" type="ORF">MNBD_GAMMA23-621</name>
</gene>
<feature type="transmembrane region" description="Helical" evidence="6">
    <location>
        <begin position="361"/>
        <end position="379"/>
    </location>
</feature>
<dbReference type="NCBIfam" id="TIGR00901">
    <property type="entry name" value="2A0125"/>
    <property type="match status" value="1"/>
</dbReference>
<evidence type="ECO:0000256" key="2">
    <source>
        <dbReference type="ARBA" id="ARBA00022448"/>
    </source>
</evidence>
<evidence type="ECO:0000256" key="3">
    <source>
        <dbReference type="ARBA" id="ARBA00022692"/>
    </source>
</evidence>
<reference evidence="8" key="1">
    <citation type="submission" date="2018-06" db="EMBL/GenBank/DDBJ databases">
        <authorList>
            <person name="Zhirakovskaya E."/>
        </authorList>
    </citation>
    <scope>NUCLEOTIDE SEQUENCE</scope>
</reference>
<dbReference type="EMBL" id="UOFT01000061">
    <property type="protein sequence ID" value="VAW97752.1"/>
    <property type="molecule type" value="Genomic_DNA"/>
</dbReference>